<dbReference type="InterPro" id="IPR003812">
    <property type="entry name" value="Fido"/>
</dbReference>
<gene>
    <name evidence="2" type="ORF">GCM10023094_07950</name>
</gene>
<dbReference type="PANTHER" id="PTHR39426">
    <property type="entry name" value="HOMOLOGY TO DEATH-ON-CURING PROTEIN OF PHAGE P1"/>
    <property type="match status" value="1"/>
</dbReference>
<dbReference type="Proteomes" id="UP001501183">
    <property type="component" value="Unassembled WGS sequence"/>
</dbReference>
<keyword evidence="3" id="KW-1185">Reference proteome</keyword>
<evidence type="ECO:0000313" key="2">
    <source>
        <dbReference type="EMBL" id="GAA4473728.1"/>
    </source>
</evidence>
<dbReference type="EMBL" id="BAABFB010000020">
    <property type="protein sequence ID" value="GAA4473728.1"/>
    <property type="molecule type" value="Genomic_DNA"/>
</dbReference>
<dbReference type="InterPro" id="IPR053737">
    <property type="entry name" value="Type_II_TA_Toxin"/>
</dbReference>
<dbReference type="InterPro" id="IPR006440">
    <property type="entry name" value="Doc"/>
</dbReference>
<accession>A0ABP8NUG9</accession>
<evidence type="ECO:0000313" key="3">
    <source>
        <dbReference type="Proteomes" id="UP001501183"/>
    </source>
</evidence>
<dbReference type="Gene3D" id="1.20.120.1870">
    <property type="entry name" value="Fic/DOC protein, Fido domain"/>
    <property type="match status" value="1"/>
</dbReference>
<dbReference type="PANTHER" id="PTHR39426:SF1">
    <property type="entry name" value="HOMOLOGY TO DEATH-ON-CURING PROTEIN OF PHAGE P1"/>
    <property type="match status" value="1"/>
</dbReference>
<proteinExistence type="predicted"/>
<feature type="domain" description="Fido" evidence="1">
    <location>
        <begin position="5"/>
        <end position="125"/>
    </location>
</feature>
<dbReference type="Pfam" id="PF02661">
    <property type="entry name" value="Fic"/>
    <property type="match status" value="1"/>
</dbReference>
<organism evidence="2 3">
    <name type="scientific">Rhodococcus olei</name>
    <dbReference type="NCBI Taxonomy" id="2161675"/>
    <lineage>
        <taxon>Bacteria</taxon>
        <taxon>Bacillati</taxon>
        <taxon>Actinomycetota</taxon>
        <taxon>Actinomycetes</taxon>
        <taxon>Mycobacteriales</taxon>
        <taxon>Nocardiaceae</taxon>
        <taxon>Rhodococcus</taxon>
    </lineage>
</organism>
<name>A0ABP8NUG9_9NOCA</name>
<sequence length="125" mass="13235">MTIHLDRDDILTIAARVAGGNPAVRDIGLLDAAVARPKSSVFGLDAYPTLYDKAAALLHSLARNQALVDGNKRTAWAAAWLFLGYNGITLRAGFDVDAAETLMNNAAMGKLEVEEIAHQLAGFAG</sequence>
<dbReference type="PROSITE" id="PS51459">
    <property type="entry name" value="FIDO"/>
    <property type="match status" value="1"/>
</dbReference>
<protein>
    <submittedName>
        <fullName evidence="2">Type II toxin-antitoxin system death-on-curing family toxin</fullName>
    </submittedName>
</protein>
<evidence type="ECO:0000259" key="1">
    <source>
        <dbReference type="PROSITE" id="PS51459"/>
    </source>
</evidence>
<dbReference type="RefSeq" id="WP_345342417.1">
    <property type="nucleotide sequence ID" value="NZ_BAABFB010000020.1"/>
</dbReference>
<comment type="caution">
    <text evidence="2">The sequence shown here is derived from an EMBL/GenBank/DDBJ whole genome shotgun (WGS) entry which is preliminary data.</text>
</comment>
<reference evidence="3" key="1">
    <citation type="journal article" date="2019" name="Int. J. Syst. Evol. Microbiol.">
        <title>The Global Catalogue of Microorganisms (GCM) 10K type strain sequencing project: providing services to taxonomists for standard genome sequencing and annotation.</title>
        <authorList>
            <consortium name="The Broad Institute Genomics Platform"/>
            <consortium name="The Broad Institute Genome Sequencing Center for Infectious Disease"/>
            <person name="Wu L."/>
            <person name="Ma J."/>
        </authorList>
    </citation>
    <scope>NUCLEOTIDE SEQUENCE [LARGE SCALE GENOMIC DNA]</scope>
    <source>
        <strain evidence="3">JCM 32206</strain>
    </source>
</reference>